<evidence type="ECO:0000256" key="2">
    <source>
        <dbReference type="ARBA" id="ARBA00007663"/>
    </source>
</evidence>
<gene>
    <name evidence="13" type="ORF">A2898_03745</name>
</gene>
<evidence type="ECO:0000256" key="9">
    <source>
        <dbReference type="ARBA" id="ARBA00022840"/>
    </source>
</evidence>
<keyword evidence="7" id="KW-0548">Nucleotidyltransferase</keyword>
<sequence>MDDIVPISQHEIPSAALKRAINTLQQGGVVVYPTDTAYGLAVDALSEEAIGKLFIIKKRVQKPLPVIVASVEMLRTIAVTNPLAEKLMKKYWPGPLTIIFLKKEIVPPALTLGLPTVGVKIPDSKVARDLVRAYGKPLTSTSANLSGTQNNYSLDDVLKQFRDQEARPDLYLDAGILEEIPVSTVVDTTGSKIKVIREGPIHIAA</sequence>
<dbReference type="GO" id="GO:0000049">
    <property type="term" value="F:tRNA binding"/>
    <property type="evidence" value="ECO:0007669"/>
    <property type="project" value="TreeGrafter"/>
</dbReference>
<dbReference type="PANTHER" id="PTHR17490:SF16">
    <property type="entry name" value="THREONYLCARBAMOYL-AMP SYNTHASE"/>
    <property type="match status" value="1"/>
</dbReference>
<evidence type="ECO:0000256" key="8">
    <source>
        <dbReference type="ARBA" id="ARBA00022741"/>
    </source>
</evidence>
<dbReference type="InterPro" id="IPR050156">
    <property type="entry name" value="TC-AMP_synthase_SUA5"/>
</dbReference>
<evidence type="ECO:0000256" key="10">
    <source>
        <dbReference type="ARBA" id="ARBA00029774"/>
    </source>
</evidence>
<evidence type="ECO:0000256" key="4">
    <source>
        <dbReference type="ARBA" id="ARBA00022490"/>
    </source>
</evidence>
<dbReference type="Proteomes" id="UP000179164">
    <property type="component" value="Unassembled WGS sequence"/>
</dbReference>
<dbReference type="EMBL" id="MHKE01000004">
    <property type="protein sequence ID" value="OGY84802.1"/>
    <property type="molecule type" value="Genomic_DNA"/>
</dbReference>
<comment type="similarity">
    <text evidence="2">Belongs to the SUA5 family.</text>
</comment>
<evidence type="ECO:0000256" key="6">
    <source>
        <dbReference type="ARBA" id="ARBA00022694"/>
    </source>
</evidence>
<keyword evidence="6" id="KW-0819">tRNA processing</keyword>
<dbReference type="NCBIfam" id="TIGR00057">
    <property type="entry name" value="L-threonylcarbamoyladenylate synthase"/>
    <property type="match status" value="1"/>
</dbReference>
<dbReference type="InterPro" id="IPR006070">
    <property type="entry name" value="Sua5-like_dom"/>
</dbReference>
<dbReference type="STRING" id="1798543.A2898_03745"/>
<keyword evidence="9" id="KW-0067">ATP-binding</keyword>
<dbReference type="PANTHER" id="PTHR17490">
    <property type="entry name" value="SUA5"/>
    <property type="match status" value="1"/>
</dbReference>
<dbReference type="SUPFAM" id="SSF55821">
    <property type="entry name" value="YrdC/RibB"/>
    <property type="match status" value="1"/>
</dbReference>
<dbReference type="EC" id="2.7.7.87" evidence="3"/>
<evidence type="ECO:0000256" key="3">
    <source>
        <dbReference type="ARBA" id="ARBA00012584"/>
    </source>
</evidence>
<dbReference type="GO" id="GO:0006450">
    <property type="term" value="P:regulation of translational fidelity"/>
    <property type="evidence" value="ECO:0007669"/>
    <property type="project" value="TreeGrafter"/>
</dbReference>
<evidence type="ECO:0000256" key="5">
    <source>
        <dbReference type="ARBA" id="ARBA00022679"/>
    </source>
</evidence>
<keyword evidence="4" id="KW-0963">Cytoplasm</keyword>
<evidence type="ECO:0000313" key="14">
    <source>
        <dbReference type="Proteomes" id="UP000179164"/>
    </source>
</evidence>
<name>A0A1G2B6M4_9BACT</name>
<dbReference type="GO" id="GO:0003725">
    <property type="term" value="F:double-stranded RNA binding"/>
    <property type="evidence" value="ECO:0007669"/>
    <property type="project" value="InterPro"/>
</dbReference>
<dbReference type="GO" id="GO:0008033">
    <property type="term" value="P:tRNA processing"/>
    <property type="evidence" value="ECO:0007669"/>
    <property type="project" value="UniProtKB-KW"/>
</dbReference>
<dbReference type="Pfam" id="PF01300">
    <property type="entry name" value="Sua5_yciO_yrdC"/>
    <property type="match status" value="1"/>
</dbReference>
<dbReference type="InterPro" id="IPR017945">
    <property type="entry name" value="DHBP_synth_RibB-like_a/b_dom"/>
</dbReference>
<evidence type="ECO:0000256" key="1">
    <source>
        <dbReference type="ARBA" id="ARBA00004496"/>
    </source>
</evidence>
<dbReference type="GO" id="GO:0005524">
    <property type="term" value="F:ATP binding"/>
    <property type="evidence" value="ECO:0007669"/>
    <property type="project" value="UniProtKB-KW"/>
</dbReference>
<reference evidence="13 14" key="1">
    <citation type="journal article" date="2016" name="Nat. Commun.">
        <title>Thousands of microbial genomes shed light on interconnected biogeochemical processes in an aquifer system.</title>
        <authorList>
            <person name="Anantharaman K."/>
            <person name="Brown C.T."/>
            <person name="Hug L.A."/>
            <person name="Sharon I."/>
            <person name="Castelle C.J."/>
            <person name="Probst A.J."/>
            <person name="Thomas B.C."/>
            <person name="Singh A."/>
            <person name="Wilkins M.J."/>
            <person name="Karaoz U."/>
            <person name="Brodie E.L."/>
            <person name="Williams K.H."/>
            <person name="Hubbard S.S."/>
            <person name="Banfield J.F."/>
        </authorList>
    </citation>
    <scope>NUCLEOTIDE SEQUENCE [LARGE SCALE GENOMIC DNA]</scope>
</reference>
<evidence type="ECO:0000256" key="7">
    <source>
        <dbReference type="ARBA" id="ARBA00022695"/>
    </source>
</evidence>
<comment type="catalytic activity">
    <reaction evidence="11">
        <text>L-threonine + hydrogencarbonate + ATP = L-threonylcarbamoyladenylate + diphosphate + H2O</text>
        <dbReference type="Rhea" id="RHEA:36407"/>
        <dbReference type="ChEBI" id="CHEBI:15377"/>
        <dbReference type="ChEBI" id="CHEBI:17544"/>
        <dbReference type="ChEBI" id="CHEBI:30616"/>
        <dbReference type="ChEBI" id="CHEBI:33019"/>
        <dbReference type="ChEBI" id="CHEBI:57926"/>
        <dbReference type="ChEBI" id="CHEBI:73682"/>
        <dbReference type="EC" id="2.7.7.87"/>
    </reaction>
</comment>
<dbReference type="GO" id="GO:0061710">
    <property type="term" value="F:L-threonylcarbamoyladenylate synthase"/>
    <property type="evidence" value="ECO:0007669"/>
    <property type="project" value="UniProtKB-EC"/>
</dbReference>
<evidence type="ECO:0000313" key="13">
    <source>
        <dbReference type="EMBL" id="OGY84802.1"/>
    </source>
</evidence>
<evidence type="ECO:0000259" key="12">
    <source>
        <dbReference type="PROSITE" id="PS51163"/>
    </source>
</evidence>
<proteinExistence type="inferred from homology"/>
<protein>
    <recommendedName>
        <fullName evidence="10">L-threonylcarbamoyladenylate synthase</fullName>
        <ecNumber evidence="3">2.7.7.87</ecNumber>
    </recommendedName>
    <alternativeName>
        <fullName evidence="10">L-threonylcarbamoyladenylate synthase</fullName>
    </alternativeName>
</protein>
<comment type="caution">
    <text evidence="13">The sequence shown here is derived from an EMBL/GenBank/DDBJ whole genome shotgun (WGS) entry which is preliminary data.</text>
</comment>
<dbReference type="PROSITE" id="PS51163">
    <property type="entry name" value="YRDC"/>
    <property type="match status" value="1"/>
</dbReference>
<organism evidence="13 14">
    <name type="scientific">Candidatus Kerfeldbacteria bacterium RIFCSPLOWO2_01_FULL_48_11</name>
    <dbReference type="NCBI Taxonomy" id="1798543"/>
    <lineage>
        <taxon>Bacteria</taxon>
        <taxon>Candidatus Kerfeldiibacteriota</taxon>
    </lineage>
</organism>
<keyword evidence="5" id="KW-0808">Transferase</keyword>
<accession>A0A1G2B6M4</accession>
<comment type="subcellular location">
    <subcellularLocation>
        <location evidence="1">Cytoplasm</location>
    </subcellularLocation>
</comment>
<dbReference type="AlphaFoldDB" id="A0A1G2B6M4"/>
<evidence type="ECO:0000256" key="11">
    <source>
        <dbReference type="ARBA" id="ARBA00048366"/>
    </source>
</evidence>
<dbReference type="GO" id="GO:0005737">
    <property type="term" value="C:cytoplasm"/>
    <property type="evidence" value="ECO:0007669"/>
    <property type="project" value="UniProtKB-SubCell"/>
</dbReference>
<keyword evidence="8" id="KW-0547">Nucleotide-binding</keyword>
<feature type="domain" description="YrdC-like" evidence="12">
    <location>
        <begin position="14"/>
        <end position="201"/>
    </location>
</feature>
<dbReference type="Gene3D" id="3.90.870.10">
    <property type="entry name" value="DHBP synthase"/>
    <property type="match status" value="1"/>
</dbReference>